<evidence type="ECO:0000313" key="2">
    <source>
        <dbReference type="Proteomes" id="UP000007575"/>
    </source>
</evidence>
<dbReference type="RefSeq" id="WP_014683666.1">
    <property type="nucleotide sequence ID" value="NC_017790.1"/>
</dbReference>
<name>H8GU41_DEIGI</name>
<accession>H8GU41</accession>
<dbReference type="EMBL" id="CP002191">
    <property type="protein sequence ID" value="AFD24183.1"/>
    <property type="molecule type" value="Genomic_DNA"/>
</dbReference>
<dbReference type="AlphaFoldDB" id="H8GU41"/>
<sequence>MFRQLAASLEQAGWTPDAFDLADEPDRRTQRPFQAEAFAEAMAGANLSDLPRLHRQRSPAYVFAAGLLATPRLSPTLDFGQLPASDLAGVFGLADALCELFRPVYAAVSFRDPDAAEPLPGRISSGRLVHRYGFEVVPPRCYVGAELLDNFDLPALRDLGVDVTPTDWGAVRLDALKGPWAVPSAELSAQLQRLGAYFAERGLMGDYSRALVKKAGANWKPVQAT</sequence>
<proteinExistence type="predicted"/>
<keyword evidence="2" id="KW-1185">Reference proteome</keyword>
<dbReference type="PATRIC" id="fig|745776.4.peg.263"/>
<protein>
    <submittedName>
        <fullName evidence="1">Uncharacterized protein</fullName>
    </submittedName>
</protein>
<gene>
    <name evidence="1" type="ordered locus">DGo_CA0256</name>
</gene>
<dbReference type="Proteomes" id="UP000007575">
    <property type="component" value="Chromosome"/>
</dbReference>
<dbReference type="HOGENOM" id="CLU_1228267_0_0_0"/>
<dbReference type="STRING" id="745776.DGo_CA0256"/>
<evidence type="ECO:0000313" key="1">
    <source>
        <dbReference type="EMBL" id="AFD24183.1"/>
    </source>
</evidence>
<dbReference type="KEGG" id="dgo:DGo_CA0256"/>
<organism evidence="1 2">
    <name type="scientific">Deinococcus gobiensis (strain DSM 21396 / JCM 16679 / CGMCC 1.7299 / I-0)</name>
    <dbReference type="NCBI Taxonomy" id="745776"/>
    <lineage>
        <taxon>Bacteria</taxon>
        <taxon>Thermotogati</taxon>
        <taxon>Deinococcota</taxon>
        <taxon>Deinococci</taxon>
        <taxon>Deinococcales</taxon>
        <taxon>Deinococcaceae</taxon>
        <taxon>Deinococcus</taxon>
    </lineage>
</organism>
<reference evidence="1 2" key="1">
    <citation type="journal article" date="2012" name="PLoS ONE">
        <title>Genome sequence and transcriptome analysis of the radioresistant bacterium Deinococcus gobiensis: insights into the extreme environmental adaptations.</title>
        <authorList>
            <person name="Yuan M."/>
            <person name="Chen M."/>
            <person name="Zhang W."/>
            <person name="Lu W."/>
            <person name="Wang J."/>
            <person name="Yang M."/>
            <person name="Zhao P."/>
            <person name="Tang R."/>
            <person name="Li X."/>
            <person name="Hao Y."/>
            <person name="Zhou Z."/>
            <person name="Zhan Y."/>
            <person name="Yu H."/>
            <person name="Teng C."/>
            <person name="Yan Y."/>
            <person name="Ping S."/>
            <person name="Wang Y."/>
            <person name="Lin M."/>
        </authorList>
    </citation>
    <scope>NUCLEOTIDE SEQUENCE [LARGE SCALE GENOMIC DNA]</scope>
    <source>
        <strain evidence="1 2">I-0</strain>
    </source>
</reference>